<dbReference type="Pfam" id="PF03466">
    <property type="entry name" value="LysR_substrate"/>
    <property type="match status" value="1"/>
</dbReference>
<sequence>MNITLRQLKAFITVADCGSFTRAAEALHLTQSALSGLIKELENNLDVKLFDRTTRQLHLSDYGSYLLPQVRRIINEVSVLDIELKNLKNFHQGQVHIAVSQQLAASALPAVMAAFQRQYPDIQTNLIDCSVEQVLQRVEDSEADFGLGPERTYGSDIESELLFKLPFYLVVRPEHRLAEQKTVNWTDLASEQLITLSSPFTDRLAATLPPETAEYIKHPRYRVNFLSTALGMTKAGLGITICLPYAADWVKQHGLVMRLLSEPQVERSFFLYRRRSRALSPAAEALRDFLHTYSEQAFAGL</sequence>
<dbReference type="Pfam" id="PF00126">
    <property type="entry name" value="HTH_1"/>
    <property type="match status" value="1"/>
</dbReference>
<accession>G4CR90</accession>
<evidence type="ECO:0000259" key="5">
    <source>
        <dbReference type="PROSITE" id="PS50931"/>
    </source>
</evidence>
<evidence type="ECO:0000313" key="6">
    <source>
        <dbReference type="EMBL" id="EGZ45503.1"/>
    </source>
</evidence>
<proteinExistence type="inferred from homology"/>
<gene>
    <name evidence="6" type="ORF">HMPREF9370_1600</name>
</gene>
<dbReference type="GO" id="GO:0003700">
    <property type="term" value="F:DNA-binding transcription factor activity"/>
    <property type="evidence" value="ECO:0007669"/>
    <property type="project" value="InterPro"/>
</dbReference>
<comment type="caution">
    <text evidence="6">The sequence shown here is derived from an EMBL/GenBank/DDBJ whole genome shotgun (WGS) entry which is preliminary data.</text>
</comment>
<organism evidence="6 7">
    <name type="scientific">Neisseria wadsworthii 9715</name>
    <dbReference type="NCBI Taxonomy" id="1030841"/>
    <lineage>
        <taxon>Bacteria</taxon>
        <taxon>Pseudomonadati</taxon>
        <taxon>Pseudomonadota</taxon>
        <taxon>Betaproteobacteria</taxon>
        <taxon>Neisseriales</taxon>
        <taxon>Neisseriaceae</taxon>
        <taxon>Neisseria</taxon>
    </lineage>
</organism>
<dbReference type="PANTHER" id="PTHR30419:SF30">
    <property type="entry name" value="LYSR FAMILY TRANSCRIPTIONAL REGULATOR"/>
    <property type="match status" value="1"/>
</dbReference>
<dbReference type="Gene3D" id="1.10.10.10">
    <property type="entry name" value="Winged helix-like DNA-binding domain superfamily/Winged helix DNA-binding domain"/>
    <property type="match status" value="1"/>
</dbReference>
<dbReference type="InterPro" id="IPR005119">
    <property type="entry name" value="LysR_subst-bd"/>
</dbReference>
<keyword evidence="7" id="KW-1185">Reference proteome</keyword>
<dbReference type="GO" id="GO:0005829">
    <property type="term" value="C:cytosol"/>
    <property type="evidence" value="ECO:0007669"/>
    <property type="project" value="TreeGrafter"/>
</dbReference>
<dbReference type="SUPFAM" id="SSF46785">
    <property type="entry name" value="Winged helix' DNA-binding domain"/>
    <property type="match status" value="1"/>
</dbReference>
<dbReference type="AlphaFoldDB" id="G4CR90"/>
<dbReference type="PATRIC" id="fig|1030841.3.peg.1585"/>
<evidence type="ECO:0000256" key="1">
    <source>
        <dbReference type="ARBA" id="ARBA00009437"/>
    </source>
</evidence>
<dbReference type="OrthoDB" id="8675247at2"/>
<feature type="domain" description="HTH lysR-type" evidence="5">
    <location>
        <begin position="3"/>
        <end position="60"/>
    </location>
</feature>
<dbReference type="PRINTS" id="PR00039">
    <property type="entry name" value="HTHLYSR"/>
</dbReference>
<reference evidence="6 7" key="1">
    <citation type="submission" date="2011-06" db="EMBL/GenBank/DDBJ databases">
        <authorList>
            <person name="Muzny D."/>
            <person name="Qin X."/>
            <person name="Deng J."/>
            <person name="Jiang H."/>
            <person name="Liu Y."/>
            <person name="Qu J."/>
            <person name="Song X.-Z."/>
            <person name="Zhang L."/>
            <person name="Thornton R."/>
            <person name="Coyle M."/>
            <person name="Francisco L."/>
            <person name="Jackson L."/>
            <person name="Javaid M."/>
            <person name="Korchina V."/>
            <person name="Kovar C."/>
            <person name="Mata R."/>
            <person name="Mathew T."/>
            <person name="Ngo R."/>
            <person name="Nguyen L."/>
            <person name="Nguyen N."/>
            <person name="Okwuonu G."/>
            <person name="Ongeri F."/>
            <person name="Pham C."/>
            <person name="Simmons D."/>
            <person name="Wilczek-Boney K."/>
            <person name="Hale W."/>
            <person name="Jakkamsetti A."/>
            <person name="Pham P."/>
            <person name="Ruth R."/>
            <person name="San Lucas F."/>
            <person name="Warren J."/>
            <person name="Zhang J."/>
            <person name="Zhao Z."/>
            <person name="Zhou C."/>
            <person name="Zhu D."/>
            <person name="Lee S."/>
            <person name="Bess C."/>
            <person name="Blankenburg K."/>
            <person name="Forbes L."/>
            <person name="Fu Q."/>
            <person name="Gubbala S."/>
            <person name="Hirani K."/>
            <person name="Jayaseelan J.C."/>
            <person name="Lara F."/>
            <person name="Munidasa M."/>
            <person name="Palculict T."/>
            <person name="Patil S."/>
            <person name="Pu L.-L."/>
            <person name="Saada N."/>
            <person name="Tang L."/>
            <person name="Weissenberger G."/>
            <person name="Zhu Y."/>
            <person name="Hemphill L."/>
            <person name="Shang Y."/>
            <person name="Youmans B."/>
            <person name="Ayvaz T."/>
            <person name="Ross M."/>
            <person name="Santibanez J."/>
            <person name="Aqrawi P."/>
            <person name="Gross S."/>
            <person name="Joshi V."/>
            <person name="Fowler G."/>
            <person name="Nazareth L."/>
            <person name="Reid J."/>
            <person name="Worley K."/>
            <person name="Petrosino J."/>
            <person name="Highlander S."/>
            <person name="Gibbs R."/>
        </authorList>
    </citation>
    <scope>NUCLEOTIDE SEQUENCE [LARGE SCALE GENOMIC DNA]</scope>
    <source>
        <strain evidence="6 7">9715</strain>
    </source>
</reference>
<evidence type="ECO:0000256" key="3">
    <source>
        <dbReference type="ARBA" id="ARBA00023125"/>
    </source>
</evidence>
<evidence type="ECO:0000256" key="2">
    <source>
        <dbReference type="ARBA" id="ARBA00023015"/>
    </source>
</evidence>
<dbReference type="InterPro" id="IPR000847">
    <property type="entry name" value="LysR_HTH_N"/>
</dbReference>
<comment type="similarity">
    <text evidence="1">Belongs to the LysR transcriptional regulatory family.</text>
</comment>
<dbReference type="SUPFAM" id="SSF53850">
    <property type="entry name" value="Periplasmic binding protein-like II"/>
    <property type="match status" value="1"/>
</dbReference>
<dbReference type="Proteomes" id="UP000005336">
    <property type="component" value="Unassembled WGS sequence"/>
</dbReference>
<dbReference type="HOGENOM" id="CLU_039613_6_0_4"/>
<dbReference type="InterPro" id="IPR036390">
    <property type="entry name" value="WH_DNA-bd_sf"/>
</dbReference>
<dbReference type="PANTHER" id="PTHR30419">
    <property type="entry name" value="HTH-TYPE TRANSCRIPTIONAL REGULATOR YBHD"/>
    <property type="match status" value="1"/>
</dbReference>
<dbReference type="InterPro" id="IPR050950">
    <property type="entry name" value="HTH-type_LysR_regulators"/>
</dbReference>
<dbReference type="RefSeq" id="WP_009116741.1">
    <property type="nucleotide sequence ID" value="NZ_JH165159.1"/>
</dbReference>
<dbReference type="GO" id="GO:0003677">
    <property type="term" value="F:DNA binding"/>
    <property type="evidence" value="ECO:0007669"/>
    <property type="project" value="UniProtKB-KW"/>
</dbReference>
<evidence type="ECO:0000256" key="4">
    <source>
        <dbReference type="ARBA" id="ARBA00023163"/>
    </source>
</evidence>
<protein>
    <submittedName>
        <fullName evidence="6">LysR family transcriptional regulator</fullName>
    </submittedName>
</protein>
<keyword evidence="3" id="KW-0238">DNA-binding</keyword>
<dbReference type="EMBL" id="AGAZ01000058">
    <property type="protein sequence ID" value="EGZ45503.1"/>
    <property type="molecule type" value="Genomic_DNA"/>
</dbReference>
<dbReference type="PROSITE" id="PS50931">
    <property type="entry name" value="HTH_LYSR"/>
    <property type="match status" value="1"/>
</dbReference>
<dbReference type="FunFam" id="1.10.10.10:FF:000001">
    <property type="entry name" value="LysR family transcriptional regulator"/>
    <property type="match status" value="1"/>
</dbReference>
<dbReference type="CDD" id="cd08440">
    <property type="entry name" value="PBP2_LTTR_like_4"/>
    <property type="match status" value="1"/>
</dbReference>
<dbReference type="InterPro" id="IPR036388">
    <property type="entry name" value="WH-like_DNA-bd_sf"/>
</dbReference>
<dbReference type="STRING" id="1030841.HMPREF9370_1600"/>
<evidence type="ECO:0000313" key="7">
    <source>
        <dbReference type="Proteomes" id="UP000005336"/>
    </source>
</evidence>
<name>G4CR90_9NEIS</name>
<keyword evidence="2" id="KW-0805">Transcription regulation</keyword>
<dbReference type="Gene3D" id="3.40.190.290">
    <property type="match status" value="1"/>
</dbReference>
<keyword evidence="4" id="KW-0804">Transcription</keyword>